<geneLocation type="plasmid" evidence="2">
    <name>pSnCh</name>
</geneLocation>
<gene>
    <name evidence="2" type="ORF">V5E97_40090</name>
</gene>
<keyword evidence="1" id="KW-1133">Transmembrane helix</keyword>
<dbReference type="AlphaFoldDB" id="A0AAU7CTN9"/>
<keyword evidence="1" id="KW-0812">Transmembrane</keyword>
<feature type="transmembrane region" description="Helical" evidence="1">
    <location>
        <begin position="12"/>
        <end position="30"/>
    </location>
</feature>
<organism evidence="2">
    <name type="scientific">Singulisphaera sp. Ch08</name>
    <dbReference type="NCBI Taxonomy" id="3120278"/>
    <lineage>
        <taxon>Bacteria</taxon>
        <taxon>Pseudomonadati</taxon>
        <taxon>Planctomycetota</taxon>
        <taxon>Planctomycetia</taxon>
        <taxon>Isosphaerales</taxon>
        <taxon>Isosphaeraceae</taxon>
        <taxon>Singulisphaera</taxon>
    </lineage>
</organism>
<proteinExistence type="predicted"/>
<sequence>MRTFRIRFSVRGAMLAVAVIGIICGATVWGTRLLRLRTLYHHRAAGFAYEEAAMRKLAGERRGLTARFNLKRAAMLRNWRLYYERLARYPWLPDDGGWSTQGRRP</sequence>
<name>A0AAU7CTN9_9BACT</name>
<dbReference type="EMBL" id="CP155448">
    <property type="protein sequence ID" value="XBH08471.1"/>
    <property type="molecule type" value="Genomic_DNA"/>
</dbReference>
<dbReference type="RefSeq" id="WP_406701342.1">
    <property type="nucleotide sequence ID" value="NZ_CP155448.1"/>
</dbReference>
<evidence type="ECO:0000256" key="1">
    <source>
        <dbReference type="SAM" id="Phobius"/>
    </source>
</evidence>
<accession>A0AAU7CTN9</accession>
<keyword evidence="1" id="KW-0472">Membrane</keyword>
<evidence type="ECO:0000313" key="2">
    <source>
        <dbReference type="EMBL" id="XBH08471.1"/>
    </source>
</evidence>
<keyword evidence="2" id="KW-0614">Plasmid</keyword>
<protein>
    <submittedName>
        <fullName evidence="2">Uncharacterized protein</fullName>
    </submittedName>
</protein>
<reference evidence="2" key="1">
    <citation type="submission" date="2024-05" db="EMBL/GenBank/DDBJ databases">
        <title>Planctomycetes of the genus Singulisphaera possess chitinolytic capabilities.</title>
        <authorList>
            <person name="Ivanova A."/>
        </authorList>
    </citation>
    <scope>NUCLEOTIDE SEQUENCE</scope>
    <source>
        <strain evidence="2">Ch08T</strain>
        <plasmid evidence="2">pSnCh</plasmid>
    </source>
</reference>